<name>A0A1F4Q163_UNCSA</name>
<dbReference type="Proteomes" id="UP000178724">
    <property type="component" value="Unassembled WGS sequence"/>
</dbReference>
<proteinExistence type="predicted"/>
<dbReference type="Pfam" id="PF05635">
    <property type="entry name" value="23S_rRNA_IVP"/>
    <property type="match status" value="1"/>
</dbReference>
<dbReference type="AlphaFoldDB" id="A0A1F4Q163"/>
<gene>
    <name evidence="1" type="ORF">A2625_05975</name>
</gene>
<accession>A0A1F4Q163</accession>
<dbReference type="InterPro" id="IPR036583">
    <property type="entry name" value="23S_rRNA_IVS_sf"/>
</dbReference>
<dbReference type="InterPro" id="IPR012657">
    <property type="entry name" value="23S_rRNA-intervening_sequence"/>
</dbReference>
<organism evidence="1 2">
    <name type="scientific">candidate division WOR-1 bacterium RIFCSPHIGHO2_01_FULL_53_15</name>
    <dbReference type="NCBI Taxonomy" id="1802564"/>
    <lineage>
        <taxon>Bacteria</taxon>
        <taxon>Bacillati</taxon>
        <taxon>Saganbacteria</taxon>
    </lineage>
</organism>
<evidence type="ECO:0000313" key="2">
    <source>
        <dbReference type="Proteomes" id="UP000178724"/>
    </source>
</evidence>
<dbReference type="NCBIfam" id="TIGR02436">
    <property type="entry name" value="four helix bundle protein"/>
    <property type="match status" value="1"/>
</dbReference>
<dbReference type="PANTHER" id="PTHR38471:SF2">
    <property type="entry name" value="FOUR HELIX BUNDLE PROTEIN"/>
    <property type="match status" value="1"/>
</dbReference>
<dbReference type="PANTHER" id="PTHR38471">
    <property type="entry name" value="FOUR HELIX BUNDLE PROTEIN"/>
    <property type="match status" value="1"/>
</dbReference>
<sequence length="114" mass="13608">MIVWQNMDALELFVLRSILTKIPRTQFKTIDQIERASSSVVANFIEGYYSGSLKEYLRFLGYSRRSLAELQDWGRRVYRREFIPRETFLEFDDLSIRTTYLLSRLISSLKQKLN</sequence>
<dbReference type="Gene3D" id="1.20.1440.60">
    <property type="entry name" value="23S rRNA-intervening sequence"/>
    <property type="match status" value="1"/>
</dbReference>
<dbReference type="EMBL" id="METM01000021">
    <property type="protein sequence ID" value="OGB89661.1"/>
    <property type="molecule type" value="Genomic_DNA"/>
</dbReference>
<protein>
    <recommendedName>
        <fullName evidence="3">Four helix bundle protein</fullName>
    </recommendedName>
</protein>
<evidence type="ECO:0000313" key="1">
    <source>
        <dbReference type="EMBL" id="OGB89661.1"/>
    </source>
</evidence>
<reference evidence="1 2" key="1">
    <citation type="journal article" date="2016" name="Nat. Commun.">
        <title>Thousands of microbial genomes shed light on interconnected biogeochemical processes in an aquifer system.</title>
        <authorList>
            <person name="Anantharaman K."/>
            <person name="Brown C.T."/>
            <person name="Hug L.A."/>
            <person name="Sharon I."/>
            <person name="Castelle C.J."/>
            <person name="Probst A.J."/>
            <person name="Thomas B.C."/>
            <person name="Singh A."/>
            <person name="Wilkins M.J."/>
            <person name="Karaoz U."/>
            <person name="Brodie E.L."/>
            <person name="Williams K.H."/>
            <person name="Hubbard S.S."/>
            <person name="Banfield J.F."/>
        </authorList>
    </citation>
    <scope>NUCLEOTIDE SEQUENCE [LARGE SCALE GENOMIC DNA]</scope>
</reference>
<evidence type="ECO:0008006" key="3">
    <source>
        <dbReference type="Google" id="ProtNLM"/>
    </source>
</evidence>
<comment type="caution">
    <text evidence="1">The sequence shown here is derived from an EMBL/GenBank/DDBJ whole genome shotgun (WGS) entry which is preliminary data.</text>
</comment>
<dbReference type="SUPFAM" id="SSF158446">
    <property type="entry name" value="IVS-encoded protein-like"/>
    <property type="match status" value="1"/>
</dbReference>